<dbReference type="PANTHER" id="PTHR10572:SF24">
    <property type="entry name" value="3-HYDROXY-3-METHYLGLUTARYL-COENZYME A REDUCTASE"/>
    <property type="match status" value="1"/>
</dbReference>
<dbReference type="Proteomes" id="UP001321741">
    <property type="component" value="Chromosome"/>
</dbReference>
<dbReference type="RefSeq" id="WP_317637910.1">
    <property type="nucleotide sequence ID" value="NZ_AP026803.1"/>
</dbReference>
<dbReference type="Gene3D" id="3.90.770.10">
    <property type="entry name" value="3-hydroxy-3-methylglutaryl-coenzyme A Reductase, Chain A, domain 2"/>
    <property type="match status" value="2"/>
</dbReference>
<dbReference type="CDD" id="cd00644">
    <property type="entry name" value="HMG-CoA_reductase_classII"/>
    <property type="match status" value="1"/>
</dbReference>
<dbReference type="Gene3D" id="1.10.8.660">
    <property type="match status" value="1"/>
</dbReference>
<dbReference type="InterPro" id="IPR004553">
    <property type="entry name" value="HMG_CoA_Rdtase_bac-typ"/>
</dbReference>
<dbReference type="InterPro" id="IPR002202">
    <property type="entry name" value="HMG_CoA_Rdtase"/>
</dbReference>
<dbReference type="InterPro" id="IPR009023">
    <property type="entry name" value="HMG_CoA_Rdtase_NAD(P)-bd_sf"/>
</dbReference>
<keyword evidence="4" id="KW-1185">Reference proteome</keyword>
<proteinExistence type="inferred from homology"/>
<sequence>MKFYELSPAQRRAWLAERGIKLDEIDPAILHELDHLSENVVGQLRLPVGIVPQIVVNGRNYIVPMATEETSVVAAANHGASLFARGGGVEAVAYRDGIYGQVILQVDENFKVADLEQAFPDLIAQTNDYFASLVRHGGGVRTITVHQQGDLVYLKVLIDPAEAMGANRANAILEYLALKLADYAGVVSKLFAILSNYPSQFTKAEVSLNVKTVGGIATAKRIALLSQLGQDDPYRAVTNNKGIMNGIDAVLLSTGNDTRAVEAACGVWASHHGKYGSLSKWWLEGDLLVGQLVVPLAIGTVGGSINARKDVQENYQILGQGITSSELAGVVAAIGLANNLAALHAIATAGIQAGHMKLQARNIAASLTDNQAERAQLVKELVDMRIYTQSAAEAVLKQIREEK</sequence>
<evidence type="ECO:0000256" key="1">
    <source>
        <dbReference type="ARBA" id="ARBA00007661"/>
    </source>
</evidence>
<dbReference type="EMBL" id="AP026803">
    <property type="protein sequence ID" value="BDR60198.1"/>
    <property type="molecule type" value="Genomic_DNA"/>
</dbReference>
<organism evidence="3 4">
    <name type="scientific">Lactobacillus xylocopicola</name>
    <dbReference type="NCBI Taxonomy" id="2976676"/>
    <lineage>
        <taxon>Bacteria</taxon>
        <taxon>Bacillati</taxon>
        <taxon>Bacillota</taxon>
        <taxon>Bacilli</taxon>
        <taxon>Lactobacillales</taxon>
        <taxon>Lactobacillaceae</taxon>
        <taxon>Lactobacillus</taxon>
    </lineage>
</organism>
<dbReference type="InterPro" id="IPR023074">
    <property type="entry name" value="HMG_CoA_Rdtase_cat_sf"/>
</dbReference>
<dbReference type="PRINTS" id="PR00071">
    <property type="entry name" value="HMGCOARDTASE"/>
</dbReference>
<dbReference type="InterPro" id="IPR009029">
    <property type="entry name" value="HMG_CoA_Rdtase_sub-bd_dom_sf"/>
</dbReference>
<dbReference type="PROSITE" id="PS50065">
    <property type="entry name" value="HMG_COA_REDUCTASE_4"/>
    <property type="match status" value="1"/>
</dbReference>
<name>A0ABN6SKL4_9LACO</name>
<protein>
    <submittedName>
        <fullName evidence="3">Hydroxymethylglutaryl-CoA reductase</fullName>
    </submittedName>
</protein>
<dbReference type="PANTHER" id="PTHR10572">
    <property type="entry name" value="3-HYDROXY-3-METHYLGLUTARYL-COENZYME A REDUCTASE"/>
    <property type="match status" value="1"/>
</dbReference>
<dbReference type="Pfam" id="PF00368">
    <property type="entry name" value="HMG-CoA_red"/>
    <property type="match status" value="1"/>
</dbReference>
<dbReference type="SUPFAM" id="SSF55035">
    <property type="entry name" value="NAD-binding domain of HMG-CoA reductase"/>
    <property type="match status" value="1"/>
</dbReference>
<reference evidence="3 4" key="1">
    <citation type="journal article" date="2023" name="Microbiol. Spectr.">
        <title>Symbiosis of Carpenter Bees with Uncharacterized Lactic Acid Bacteria Showing NAD Auxotrophy.</title>
        <authorList>
            <person name="Kawasaki S."/>
            <person name="Ozawa K."/>
            <person name="Mori T."/>
            <person name="Yamamoto A."/>
            <person name="Ito M."/>
            <person name="Ohkuma M."/>
            <person name="Sakamoto M."/>
            <person name="Matsutani M."/>
        </authorList>
    </citation>
    <scope>NUCLEOTIDE SEQUENCE [LARGE SCALE GENOMIC DNA]</scope>
    <source>
        <strain evidence="3 4">Kim32-2</strain>
    </source>
</reference>
<evidence type="ECO:0000313" key="4">
    <source>
        <dbReference type="Proteomes" id="UP001321741"/>
    </source>
</evidence>
<keyword evidence="2" id="KW-0560">Oxidoreductase</keyword>
<comment type="similarity">
    <text evidence="1">Belongs to the HMG-CoA reductase family.</text>
</comment>
<evidence type="ECO:0000313" key="3">
    <source>
        <dbReference type="EMBL" id="BDR60198.1"/>
    </source>
</evidence>
<gene>
    <name evidence="3" type="primary">hmdH</name>
    <name evidence="3" type="ORF">KIM322_04590</name>
</gene>
<accession>A0ABN6SKL4</accession>
<evidence type="ECO:0000256" key="2">
    <source>
        <dbReference type="ARBA" id="ARBA00023002"/>
    </source>
</evidence>
<dbReference type="SUPFAM" id="SSF56542">
    <property type="entry name" value="Substrate-binding domain of HMG-CoA reductase"/>
    <property type="match status" value="1"/>
</dbReference>